<dbReference type="AlphaFoldDB" id="A0A3N0VL36"/>
<keyword evidence="3" id="KW-1185">Reference proteome</keyword>
<dbReference type="PANTHER" id="PTHR43283:SF3">
    <property type="entry name" value="BETA-LACTAMASE FAMILY PROTEIN (AFU_ORTHOLOGUE AFUA_5G07500)"/>
    <property type="match status" value="1"/>
</dbReference>
<sequence length="411" mass="44643">MSKSRWVQVPKDLGPLSQIDHAAERSAQDTGVSDADRERIWAAMQGLYRAGVHPAITLVMRRQGQIVLKRSIGRVSGNAPGEIGPEVPLHPDSPVCLFSASKAITALLVHKLAEQGRLRLDDRVADYIPEFAARGKGAVTIRQLLAHRAGIPTLPVKHPDPSLLQHWDALVHLLCLAPPFDPRFEKQAYHALTVGFIVGELIRRVSGRELRDYLHEVLTGPLKLDSMSFGLAPERRALAPKSHGTGPKPFWPVTQYAQRIIGVSFERAAEAANEDGFLSSVVPSGNIFANADDACKVFQMLLNGGELDGVRILKPETVAEAVRPVGNIQYDGMLMVPLRFSAGFMLGESPFGLFGPKSHEAFGHLGFVSVLCWADPRRDISVALLNTGKSMAPTALLQLARLLGAIGRAGR</sequence>
<reference evidence="2 3" key="1">
    <citation type="submission" date="2018-10" db="EMBL/GenBank/DDBJ databases">
        <authorList>
            <person name="Chen W.-M."/>
        </authorList>
    </citation>
    <scope>NUCLEOTIDE SEQUENCE [LARGE SCALE GENOMIC DNA]</scope>
    <source>
        <strain evidence="2 3">THS-13</strain>
    </source>
</reference>
<dbReference type="PANTHER" id="PTHR43283">
    <property type="entry name" value="BETA-LACTAMASE-RELATED"/>
    <property type="match status" value="1"/>
</dbReference>
<dbReference type="Pfam" id="PF00144">
    <property type="entry name" value="Beta-lactamase"/>
    <property type="match status" value="1"/>
</dbReference>
<proteinExistence type="predicted"/>
<dbReference type="EMBL" id="RJVO01000001">
    <property type="protein sequence ID" value="ROH93479.1"/>
    <property type="molecule type" value="Genomic_DNA"/>
</dbReference>
<evidence type="ECO:0000313" key="3">
    <source>
        <dbReference type="Proteomes" id="UP000282106"/>
    </source>
</evidence>
<evidence type="ECO:0000259" key="1">
    <source>
        <dbReference type="Pfam" id="PF00144"/>
    </source>
</evidence>
<dbReference type="GO" id="GO:0016787">
    <property type="term" value="F:hydrolase activity"/>
    <property type="evidence" value="ECO:0007669"/>
    <property type="project" value="UniProtKB-KW"/>
</dbReference>
<dbReference type="Proteomes" id="UP000282106">
    <property type="component" value="Unassembled WGS sequence"/>
</dbReference>
<accession>A0A3N0VL36</accession>
<dbReference type="FunCoup" id="A0A3N0VL36">
    <property type="interactions" value="118"/>
</dbReference>
<dbReference type="InParanoid" id="A0A3N0VL36"/>
<evidence type="ECO:0000313" key="2">
    <source>
        <dbReference type="EMBL" id="ROH93479.1"/>
    </source>
</evidence>
<dbReference type="InterPro" id="IPR001466">
    <property type="entry name" value="Beta-lactam-related"/>
</dbReference>
<dbReference type="RefSeq" id="WP_123210334.1">
    <property type="nucleotide sequence ID" value="NZ_RJVO01000001.1"/>
</dbReference>
<feature type="domain" description="Beta-lactamase-related" evidence="1">
    <location>
        <begin position="51"/>
        <end position="391"/>
    </location>
</feature>
<dbReference type="InterPro" id="IPR050789">
    <property type="entry name" value="Diverse_Enzym_Activities"/>
</dbReference>
<comment type="caution">
    <text evidence="2">The sequence shown here is derived from an EMBL/GenBank/DDBJ whole genome shotgun (WGS) entry which is preliminary data.</text>
</comment>
<keyword evidence="2" id="KW-0378">Hydrolase</keyword>
<organism evidence="2 3">
    <name type="scientific">Stagnimonas aquatica</name>
    <dbReference type="NCBI Taxonomy" id="2689987"/>
    <lineage>
        <taxon>Bacteria</taxon>
        <taxon>Pseudomonadati</taxon>
        <taxon>Pseudomonadota</taxon>
        <taxon>Gammaproteobacteria</taxon>
        <taxon>Nevskiales</taxon>
        <taxon>Nevskiaceae</taxon>
        <taxon>Stagnimonas</taxon>
    </lineage>
</organism>
<name>A0A3N0VL36_9GAMM</name>
<protein>
    <submittedName>
        <fullName evidence="2">Class A beta-lactamase-related serine hydrolase</fullName>
    </submittedName>
</protein>
<dbReference type="Gene3D" id="3.40.710.10">
    <property type="entry name" value="DD-peptidase/beta-lactamase superfamily"/>
    <property type="match status" value="1"/>
</dbReference>
<gene>
    <name evidence="2" type="ORF">ED208_02885</name>
</gene>
<dbReference type="SUPFAM" id="SSF56601">
    <property type="entry name" value="beta-lactamase/transpeptidase-like"/>
    <property type="match status" value="1"/>
</dbReference>
<dbReference type="InterPro" id="IPR012338">
    <property type="entry name" value="Beta-lactam/transpept-like"/>
</dbReference>